<dbReference type="AlphaFoldDB" id="A0A133KPQ2"/>
<protein>
    <submittedName>
        <fullName evidence="2">Uncharacterized protein</fullName>
    </submittedName>
</protein>
<feature type="transmembrane region" description="Helical" evidence="1">
    <location>
        <begin position="240"/>
        <end position="258"/>
    </location>
</feature>
<dbReference type="RefSeq" id="WP_196488175.1">
    <property type="nucleotide sequence ID" value="NZ_KQ955773.1"/>
</dbReference>
<evidence type="ECO:0000313" key="2">
    <source>
        <dbReference type="EMBL" id="KWZ81511.1"/>
    </source>
</evidence>
<gene>
    <name evidence="2" type="ORF">HMPREF3196_00975</name>
</gene>
<organism evidence="2 3">
    <name type="scientific">Bifidobacterium bifidum</name>
    <dbReference type="NCBI Taxonomy" id="1681"/>
    <lineage>
        <taxon>Bacteria</taxon>
        <taxon>Bacillati</taxon>
        <taxon>Actinomycetota</taxon>
        <taxon>Actinomycetes</taxon>
        <taxon>Bifidobacteriales</taxon>
        <taxon>Bifidobacteriaceae</taxon>
        <taxon>Bifidobacterium</taxon>
    </lineage>
</organism>
<proteinExistence type="predicted"/>
<evidence type="ECO:0000256" key="1">
    <source>
        <dbReference type="SAM" id="Phobius"/>
    </source>
</evidence>
<evidence type="ECO:0000313" key="3">
    <source>
        <dbReference type="Proteomes" id="UP000070092"/>
    </source>
</evidence>
<reference evidence="2 3" key="1">
    <citation type="submission" date="2016-01" db="EMBL/GenBank/DDBJ databases">
        <authorList>
            <person name="Oliw E.H."/>
        </authorList>
    </citation>
    <scope>NUCLEOTIDE SEQUENCE [LARGE SCALE GENOMIC DNA]</scope>
    <source>
        <strain evidence="2 3">MJR8628B</strain>
    </source>
</reference>
<keyword evidence="1" id="KW-0472">Membrane</keyword>
<keyword evidence="1" id="KW-0812">Transmembrane</keyword>
<dbReference type="PATRIC" id="fig|1681.53.peg.963"/>
<sequence>MVDIRSALELMGSKVFAFGDIAGPVQFGKPAVLKKATHPELTERAAFVLASRPCRSYRVIRRSRSRVMPAASMAIARTVTSDMSIPVWASESAADVLPPATTPVFAPGLAEDEPSPDVPPGTVPGLFCSLPPGAVLFGLGCVTIALRAVHQKGRQPLRAWSLYASFSLPVSLIAVRPADAAEIHVRSRQRGCLHYARGSRLSYRPGQYVAERIIVAFISALSLTVIAISDFSNRMVEKNLVAIAAYVLLPALAATAWLRTCHPMADSATRNLRWIFGAAARYEASLESVQSLGKRISQLR</sequence>
<dbReference type="Proteomes" id="UP000070092">
    <property type="component" value="Unassembled WGS sequence"/>
</dbReference>
<feature type="transmembrane region" description="Helical" evidence="1">
    <location>
        <begin position="209"/>
        <end position="228"/>
    </location>
</feature>
<name>A0A133KPQ2_BIFBI</name>
<keyword evidence="1" id="KW-1133">Transmembrane helix</keyword>
<accession>A0A133KPQ2</accession>
<dbReference type="EMBL" id="LRPO01000029">
    <property type="protein sequence ID" value="KWZ81511.1"/>
    <property type="molecule type" value="Genomic_DNA"/>
</dbReference>
<comment type="caution">
    <text evidence="2">The sequence shown here is derived from an EMBL/GenBank/DDBJ whole genome shotgun (WGS) entry which is preliminary data.</text>
</comment>